<accession>A0A6M9Q177</accession>
<name>A0A6M9Q177_9BURK</name>
<gene>
    <name evidence="1" type="ORF">DCO17_06880</name>
</gene>
<dbReference type="EMBL" id="CP028942">
    <property type="protein sequence ID" value="QKM64977.1"/>
    <property type="molecule type" value="Genomic_DNA"/>
</dbReference>
<organism evidence="1 2">
    <name type="scientific">Polynucleobacter tropicus</name>
    <dbReference type="NCBI Taxonomy" id="1743174"/>
    <lineage>
        <taxon>Bacteria</taxon>
        <taxon>Pseudomonadati</taxon>
        <taxon>Pseudomonadota</taxon>
        <taxon>Betaproteobacteria</taxon>
        <taxon>Burkholderiales</taxon>
        <taxon>Burkholderiaceae</taxon>
        <taxon>Polynucleobacter</taxon>
    </lineage>
</organism>
<evidence type="ECO:0000313" key="1">
    <source>
        <dbReference type="EMBL" id="QKM64977.1"/>
    </source>
</evidence>
<dbReference type="KEGG" id="ptrp:DCO17_06880"/>
<dbReference type="RefSeq" id="WP_173956020.1">
    <property type="nucleotide sequence ID" value="NZ_CP028942.1"/>
</dbReference>
<dbReference type="AlphaFoldDB" id="A0A6M9Q177"/>
<dbReference type="Proteomes" id="UP000503312">
    <property type="component" value="Chromosome"/>
</dbReference>
<evidence type="ECO:0000313" key="2">
    <source>
        <dbReference type="Proteomes" id="UP000503312"/>
    </source>
</evidence>
<protein>
    <submittedName>
        <fullName evidence="1">Uncharacterized protein</fullName>
    </submittedName>
</protein>
<sequence length="178" mass="20614">MTEGILIGGLVVLGGLVASYMKTHPFYSHKTQKYKERYQNKLQDVLLSDYDATDAYWLSRAIADNIFDFGTRTYHDYHVERYEKKAKSERPHLYGLHIERPVTLCEQLTERAIELKVPVSAYSMHMRQLWQEYLVPVGRLAPKSIERLPGSGLYYTDLVSLPVSQEDIQIFMHKTGQA</sequence>
<proteinExistence type="predicted"/>
<keyword evidence="2" id="KW-1185">Reference proteome</keyword>
<reference evidence="1 2" key="1">
    <citation type="submission" date="2018-04" db="EMBL/GenBank/DDBJ databases">
        <title>Polynucleobacter sp. UH21B genome.</title>
        <authorList>
            <person name="Hahn M.W."/>
        </authorList>
    </citation>
    <scope>NUCLEOTIDE SEQUENCE [LARGE SCALE GENOMIC DNA]</scope>
    <source>
        <strain evidence="1 2">MWH-UH21B</strain>
    </source>
</reference>